<feature type="compositionally biased region" description="Polar residues" evidence="1">
    <location>
        <begin position="19"/>
        <end position="28"/>
    </location>
</feature>
<accession>A0A367KVX9</accession>
<protein>
    <submittedName>
        <fullName evidence="2">Uncharacterized protein</fullName>
    </submittedName>
</protein>
<organism evidence="2 3">
    <name type="scientific">Rhizopus stolonifer</name>
    <name type="common">Rhizopus nigricans</name>
    <dbReference type="NCBI Taxonomy" id="4846"/>
    <lineage>
        <taxon>Eukaryota</taxon>
        <taxon>Fungi</taxon>
        <taxon>Fungi incertae sedis</taxon>
        <taxon>Mucoromycota</taxon>
        <taxon>Mucoromycotina</taxon>
        <taxon>Mucoromycetes</taxon>
        <taxon>Mucorales</taxon>
        <taxon>Mucorineae</taxon>
        <taxon>Rhizopodaceae</taxon>
        <taxon>Rhizopus</taxon>
    </lineage>
</organism>
<evidence type="ECO:0000256" key="1">
    <source>
        <dbReference type="SAM" id="MobiDB-lite"/>
    </source>
</evidence>
<reference evidence="2 3" key="1">
    <citation type="journal article" date="2018" name="G3 (Bethesda)">
        <title>Phylogenetic and Phylogenomic Definition of Rhizopus Species.</title>
        <authorList>
            <person name="Gryganskyi A.P."/>
            <person name="Golan J."/>
            <person name="Dolatabadi S."/>
            <person name="Mondo S."/>
            <person name="Robb S."/>
            <person name="Idnurm A."/>
            <person name="Muszewska A."/>
            <person name="Steczkiewicz K."/>
            <person name="Masonjones S."/>
            <person name="Liao H.L."/>
            <person name="Gajdeczka M.T."/>
            <person name="Anike F."/>
            <person name="Vuek A."/>
            <person name="Anishchenko I.M."/>
            <person name="Voigt K."/>
            <person name="de Hoog G.S."/>
            <person name="Smith M.E."/>
            <person name="Heitman J."/>
            <person name="Vilgalys R."/>
            <person name="Stajich J.E."/>
        </authorList>
    </citation>
    <scope>NUCLEOTIDE SEQUENCE [LARGE SCALE GENOMIC DNA]</scope>
    <source>
        <strain evidence="2 3">LSU 92-RS-03</strain>
    </source>
</reference>
<keyword evidence="3" id="KW-1185">Reference proteome</keyword>
<comment type="caution">
    <text evidence="2">The sequence shown here is derived from an EMBL/GenBank/DDBJ whole genome shotgun (WGS) entry which is preliminary data.</text>
</comment>
<dbReference type="AlphaFoldDB" id="A0A367KVX9"/>
<dbReference type="Proteomes" id="UP000253551">
    <property type="component" value="Unassembled WGS sequence"/>
</dbReference>
<evidence type="ECO:0000313" key="3">
    <source>
        <dbReference type="Proteomes" id="UP000253551"/>
    </source>
</evidence>
<dbReference type="EMBL" id="PJQM01000171">
    <property type="protein sequence ID" value="RCI06363.1"/>
    <property type="molecule type" value="Genomic_DNA"/>
</dbReference>
<feature type="region of interest" description="Disordered" evidence="1">
    <location>
        <begin position="1"/>
        <end position="30"/>
    </location>
</feature>
<proteinExistence type="predicted"/>
<gene>
    <name evidence="2" type="ORF">CU098_013804</name>
</gene>
<evidence type="ECO:0000313" key="2">
    <source>
        <dbReference type="EMBL" id="RCI06363.1"/>
    </source>
</evidence>
<sequence length="126" mass="14275">MFSTGHPSNHSTQKRYDSHTSTLDYNTSDCHHESTLPSHTLFELQHSNARQENNRFKKACDKLRGEALAEKMLKKLLNNTTKQLMTDDESSDDKGLGPPESMFMNSSITIKDSKKSGQINLFLVKT</sequence>
<name>A0A367KVX9_RHIST</name>
<feature type="compositionally biased region" description="Polar residues" evidence="1">
    <location>
        <begin position="1"/>
        <end position="11"/>
    </location>
</feature>
<feature type="region of interest" description="Disordered" evidence="1">
    <location>
        <begin position="81"/>
        <end position="109"/>
    </location>
</feature>